<evidence type="ECO:0000313" key="4">
    <source>
        <dbReference type="Proteomes" id="UP000315353"/>
    </source>
</evidence>
<protein>
    <submittedName>
        <fullName evidence="1">Uncharacterized protein</fullName>
    </submittedName>
</protein>
<sequence>MKFAIVKSNGQEGFTFENKHKEATHADIDGVGNLYLYTARNSTVAIYASGVWLSVSFGEQPTAEQ</sequence>
<evidence type="ECO:0000313" key="3">
    <source>
        <dbReference type="Proteomes" id="UP000185479"/>
    </source>
</evidence>
<accession>A0A1L7CNJ0</accession>
<dbReference type="EMBL" id="CP009246">
    <property type="protein sequence ID" value="APT87391.1"/>
    <property type="molecule type" value="Genomic_DNA"/>
</dbReference>
<dbReference type="EMBL" id="BJNB01000016">
    <property type="protein sequence ID" value="GEB97763.1"/>
    <property type="molecule type" value="Genomic_DNA"/>
</dbReference>
<name>A0A1L7CNJ0_CORFL</name>
<dbReference type="GeneID" id="82880935"/>
<evidence type="ECO:0000313" key="1">
    <source>
        <dbReference type="EMBL" id="APT87391.1"/>
    </source>
</evidence>
<proteinExistence type="predicted"/>
<reference evidence="2 4" key="2">
    <citation type="submission" date="2019-06" db="EMBL/GenBank/DDBJ databases">
        <title>Whole genome shotgun sequence of Corynebacterium flavescens NBRC 14136.</title>
        <authorList>
            <person name="Hosoyama A."/>
            <person name="Uohara A."/>
            <person name="Ohji S."/>
            <person name="Ichikawa N."/>
        </authorList>
    </citation>
    <scope>NUCLEOTIDE SEQUENCE [LARGE SCALE GENOMIC DNA]</scope>
    <source>
        <strain evidence="2 4">NBRC 14136</strain>
    </source>
</reference>
<reference evidence="1 3" key="1">
    <citation type="submission" date="2014-08" db="EMBL/GenBank/DDBJ databases">
        <title>Complete genome sequence of Corynebacterium flavescens OJ8(T)(=DSM 20296(T)), isolated from cheese.</title>
        <authorList>
            <person name="Ruckert C."/>
            <person name="Albersmeier A."/>
            <person name="Winkler A."/>
            <person name="Kalinowski J."/>
        </authorList>
    </citation>
    <scope>NUCLEOTIDE SEQUENCE [LARGE SCALE GENOMIC DNA]</scope>
    <source>
        <strain evidence="1 3">OJ8</strain>
    </source>
</reference>
<gene>
    <name evidence="2" type="ORF">CFL01nite_12580</name>
    <name evidence="1" type="ORF">CFLV_09500</name>
</gene>
<keyword evidence="3" id="KW-1185">Reference proteome</keyword>
<evidence type="ECO:0000313" key="2">
    <source>
        <dbReference type="EMBL" id="GEB97763.1"/>
    </source>
</evidence>
<dbReference type="AlphaFoldDB" id="A0A1L7CNJ0"/>
<dbReference type="Proteomes" id="UP000315353">
    <property type="component" value="Unassembled WGS sequence"/>
</dbReference>
<dbReference type="KEGG" id="cfc:CFLV_09500"/>
<dbReference type="Proteomes" id="UP000185479">
    <property type="component" value="Chromosome"/>
</dbReference>
<dbReference type="RefSeq" id="WP_075730317.1">
    <property type="nucleotide sequence ID" value="NZ_BJNB01000016.1"/>
</dbReference>
<organism evidence="1 3">
    <name type="scientific">Corynebacterium flavescens</name>
    <dbReference type="NCBI Taxonomy" id="28028"/>
    <lineage>
        <taxon>Bacteria</taxon>
        <taxon>Bacillati</taxon>
        <taxon>Actinomycetota</taxon>
        <taxon>Actinomycetes</taxon>
        <taxon>Mycobacteriales</taxon>
        <taxon>Corynebacteriaceae</taxon>
        <taxon>Corynebacterium</taxon>
    </lineage>
</organism>